<protein>
    <submittedName>
        <fullName evidence="3">S24 family peptidase</fullName>
    </submittedName>
</protein>
<evidence type="ECO:0000313" key="3">
    <source>
        <dbReference type="EMBL" id="RGU34447.1"/>
    </source>
</evidence>
<dbReference type="Gene3D" id="2.10.109.10">
    <property type="entry name" value="Umud Fragment, subunit A"/>
    <property type="match status" value="1"/>
</dbReference>
<accession>A0A412S9N1</accession>
<dbReference type="AlphaFoldDB" id="A0A412S9N1"/>
<dbReference type="InterPro" id="IPR015927">
    <property type="entry name" value="Peptidase_S24_S26A/B/C"/>
</dbReference>
<sequence>MTLKERMFYLIEKEGLNPNQFYTISGLGNGYLNNVGESFRKPTIEKIKKSFPHWNMDWILYEKGEPISNISKENIEILEAIPLNQNYIINVPLVNQYAQAGYLCGFQDAAYIATLPTIPFIIDHEAKGNYVAFEVRGDSMNDGTEESYLEGDRLLCREIAPYLWAESKLHIRKWDFVIVHEDGILVKRIIDHNVENHTITIHSLNDMYPDRVIDLAEVRQIFNVIELQRPRRR</sequence>
<reference evidence="3 4" key="1">
    <citation type="submission" date="2018-08" db="EMBL/GenBank/DDBJ databases">
        <title>A genome reference for cultivated species of the human gut microbiota.</title>
        <authorList>
            <person name="Zou Y."/>
            <person name="Xue W."/>
            <person name="Luo G."/>
        </authorList>
    </citation>
    <scope>NUCLEOTIDE SEQUENCE [LARGE SCALE GENOMIC DNA]</scope>
    <source>
        <strain evidence="3 4">AF17-20</strain>
    </source>
</reference>
<evidence type="ECO:0000313" key="4">
    <source>
        <dbReference type="Proteomes" id="UP000284022"/>
    </source>
</evidence>
<name>A0A412S9N1_BACUN</name>
<evidence type="ECO:0000313" key="5">
    <source>
        <dbReference type="Proteomes" id="UP000433928"/>
    </source>
</evidence>
<gene>
    <name evidence="3" type="ORF">DWW83_20975</name>
    <name evidence="2" type="ORF">GAQ59_10240</name>
</gene>
<dbReference type="InterPro" id="IPR039418">
    <property type="entry name" value="LexA-like"/>
</dbReference>
<proteinExistence type="predicted"/>
<evidence type="ECO:0000259" key="1">
    <source>
        <dbReference type="Pfam" id="PF00717"/>
    </source>
</evidence>
<dbReference type="GeneID" id="99752273"/>
<feature type="domain" description="Peptidase S24/S26A/S26B/S26C" evidence="1">
    <location>
        <begin position="92"/>
        <end position="218"/>
    </location>
</feature>
<dbReference type="RefSeq" id="WP_005828935.1">
    <property type="nucleotide sequence ID" value="NZ_CAXSKL010000016.1"/>
</dbReference>
<evidence type="ECO:0000313" key="2">
    <source>
        <dbReference type="EMBL" id="KAB4169563.1"/>
    </source>
</evidence>
<dbReference type="Pfam" id="PF00717">
    <property type="entry name" value="Peptidase_S24"/>
    <property type="match status" value="1"/>
</dbReference>
<dbReference type="InterPro" id="IPR036286">
    <property type="entry name" value="LexA/Signal_pep-like_sf"/>
</dbReference>
<reference evidence="2 5" key="2">
    <citation type="journal article" date="2019" name="Nat. Med.">
        <title>A library of human gut bacterial isolates paired with longitudinal multiomics data enables mechanistic microbiome research.</title>
        <authorList>
            <person name="Poyet M."/>
            <person name="Groussin M."/>
            <person name="Gibbons S.M."/>
            <person name="Avila-Pacheco J."/>
            <person name="Jiang X."/>
            <person name="Kearney S.M."/>
            <person name="Perrotta A.R."/>
            <person name="Berdy B."/>
            <person name="Zhao S."/>
            <person name="Lieberman T.D."/>
            <person name="Swanson P.K."/>
            <person name="Smith M."/>
            <person name="Roesemann S."/>
            <person name="Alexander J.E."/>
            <person name="Rich S.A."/>
            <person name="Livny J."/>
            <person name="Vlamakis H."/>
            <person name="Clish C."/>
            <person name="Bullock K."/>
            <person name="Deik A."/>
            <person name="Scott J."/>
            <person name="Pierce K.A."/>
            <person name="Xavier R.J."/>
            <person name="Alm E.J."/>
        </authorList>
    </citation>
    <scope>NUCLEOTIDE SEQUENCE [LARGE SCALE GENOMIC DNA]</scope>
    <source>
        <strain evidence="2 5">BIOML-A27</strain>
    </source>
</reference>
<dbReference type="Proteomes" id="UP000433928">
    <property type="component" value="Unassembled WGS sequence"/>
</dbReference>
<comment type="caution">
    <text evidence="3">The sequence shown here is derived from an EMBL/GenBank/DDBJ whole genome shotgun (WGS) entry which is preliminary data.</text>
</comment>
<dbReference type="EMBL" id="WCUG01000008">
    <property type="protein sequence ID" value="KAB4169563.1"/>
    <property type="molecule type" value="Genomic_DNA"/>
</dbReference>
<dbReference type="SUPFAM" id="SSF51306">
    <property type="entry name" value="LexA/Signal peptidase"/>
    <property type="match status" value="1"/>
</dbReference>
<dbReference type="Proteomes" id="UP000284022">
    <property type="component" value="Unassembled WGS sequence"/>
</dbReference>
<dbReference type="CDD" id="cd06529">
    <property type="entry name" value="S24_LexA-like"/>
    <property type="match status" value="1"/>
</dbReference>
<organism evidence="3 4">
    <name type="scientific">Bacteroides uniformis</name>
    <dbReference type="NCBI Taxonomy" id="820"/>
    <lineage>
        <taxon>Bacteria</taxon>
        <taxon>Pseudomonadati</taxon>
        <taxon>Bacteroidota</taxon>
        <taxon>Bacteroidia</taxon>
        <taxon>Bacteroidales</taxon>
        <taxon>Bacteroidaceae</taxon>
        <taxon>Bacteroides</taxon>
    </lineage>
</organism>
<dbReference type="EMBL" id="QRXV01000037">
    <property type="protein sequence ID" value="RGU34447.1"/>
    <property type="molecule type" value="Genomic_DNA"/>
</dbReference>